<dbReference type="OrthoDB" id="6359008at2759"/>
<evidence type="ECO:0000256" key="1">
    <source>
        <dbReference type="SAM" id="MobiDB-lite"/>
    </source>
</evidence>
<name>A0A9D3N5P6_9TELE</name>
<accession>A0A9D3N5P6</accession>
<dbReference type="AlphaFoldDB" id="A0A9D3N5P6"/>
<sequence length="157" mass="17627">MDKRKELFSSSKQDLVKLAKYQSPAENVEVLIKPGYVKALTKSNGMAKVTLNTQGGDKTLQITGLFGDAVSAVIDWHQEVNPQSVAFKEFIPRHSKKPVPSSSFTCPPADRAEKKASMAARTPLSKSREAHQMVLTDKLMEDITSPWRQQHMLCWLW</sequence>
<feature type="region of interest" description="Disordered" evidence="1">
    <location>
        <begin position="95"/>
        <end position="114"/>
    </location>
</feature>
<dbReference type="Gene3D" id="2.60.40.10">
    <property type="entry name" value="Immunoglobulins"/>
    <property type="match status" value="1"/>
</dbReference>
<gene>
    <name evidence="2" type="ORF">KOW79_020971</name>
</gene>
<dbReference type="InterPro" id="IPR013783">
    <property type="entry name" value="Ig-like_fold"/>
</dbReference>
<comment type="caution">
    <text evidence="2">The sequence shown here is derived from an EMBL/GenBank/DDBJ whole genome shotgun (WGS) entry which is preliminary data.</text>
</comment>
<evidence type="ECO:0000313" key="3">
    <source>
        <dbReference type="Proteomes" id="UP000824219"/>
    </source>
</evidence>
<organism evidence="2 3">
    <name type="scientific">Hemibagrus wyckioides</name>
    <dbReference type="NCBI Taxonomy" id="337641"/>
    <lineage>
        <taxon>Eukaryota</taxon>
        <taxon>Metazoa</taxon>
        <taxon>Chordata</taxon>
        <taxon>Craniata</taxon>
        <taxon>Vertebrata</taxon>
        <taxon>Euteleostomi</taxon>
        <taxon>Actinopterygii</taxon>
        <taxon>Neopterygii</taxon>
        <taxon>Teleostei</taxon>
        <taxon>Ostariophysi</taxon>
        <taxon>Siluriformes</taxon>
        <taxon>Bagridae</taxon>
        <taxon>Hemibagrus</taxon>
    </lineage>
</organism>
<proteinExistence type="predicted"/>
<keyword evidence="3" id="KW-1185">Reference proteome</keyword>
<protein>
    <submittedName>
        <fullName evidence="2">Uncharacterized protein</fullName>
    </submittedName>
</protein>
<reference evidence="2 3" key="1">
    <citation type="submission" date="2021-06" db="EMBL/GenBank/DDBJ databases">
        <title>Chromosome-level genome assembly of the red-tail catfish (Hemibagrus wyckioides).</title>
        <authorList>
            <person name="Shao F."/>
        </authorList>
    </citation>
    <scope>NUCLEOTIDE SEQUENCE [LARGE SCALE GENOMIC DNA]</scope>
    <source>
        <strain evidence="2">EC202008001</strain>
        <tissue evidence="2">Blood</tissue>
    </source>
</reference>
<dbReference type="EMBL" id="JAHKSW010000026">
    <property type="protein sequence ID" value="KAG7316105.1"/>
    <property type="molecule type" value="Genomic_DNA"/>
</dbReference>
<dbReference type="Proteomes" id="UP000824219">
    <property type="component" value="Linkage Group LG26"/>
</dbReference>
<evidence type="ECO:0000313" key="2">
    <source>
        <dbReference type="EMBL" id="KAG7316105.1"/>
    </source>
</evidence>